<dbReference type="Proteomes" id="UP000644610">
    <property type="component" value="Unassembled WGS sequence"/>
</dbReference>
<proteinExistence type="predicted"/>
<dbReference type="AlphaFoldDB" id="A0A8J3XSR4"/>
<name>A0A8J3XSR4_9ACTN</name>
<sequence length="67" mass="7426">MAVNPSSAAPYAEEGLWDCESMTRRLAATLTPLHDVTLERLALLRDDPAEYLDVQDAAAERLNQAIR</sequence>
<organism evidence="1 2">
    <name type="scientific">Planotetraspora silvatica</name>
    <dbReference type="NCBI Taxonomy" id="234614"/>
    <lineage>
        <taxon>Bacteria</taxon>
        <taxon>Bacillati</taxon>
        <taxon>Actinomycetota</taxon>
        <taxon>Actinomycetes</taxon>
        <taxon>Streptosporangiales</taxon>
        <taxon>Streptosporangiaceae</taxon>
        <taxon>Planotetraspora</taxon>
    </lineage>
</organism>
<keyword evidence="2" id="KW-1185">Reference proteome</keyword>
<accession>A0A8J3XSR4</accession>
<comment type="caution">
    <text evidence="1">The sequence shown here is derived from an EMBL/GenBank/DDBJ whole genome shotgun (WGS) entry which is preliminary data.</text>
</comment>
<dbReference type="EMBL" id="BOOQ01000056">
    <property type="protein sequence ID" value="GII50781.1"/>
    <property type="molecule type" value="Genomic_DNA"/>
</dbReference>
<evidence type="ECO:0000313" key="2">
    <source>
        <dbReference type="Proteomes" id="UP000644610"/>
    </source>
</evidence>
<protein>
    <submittedName>
        <fullName evidence="1">Uncharacterized protein</fullName>
    </submittedName>
</protein>
<evidence type="ECO:0000313" key="1">
    <source>
        <dbReference type="EMBL" id="GII50781.1"/>
    </source>
</evidence>
<reference evidence="1" key="1">
    <citation type="submission" date="2021-01" db="EMBL/GenBank/DDBJ databases">
        <title>Whole genome shotgun sequence of Planotetraspora silvatica NBRC 100141.</title>
        <authorList>
            <person name="Komaki H."/>
            <person name="Tamura T."/>
        </authorList>
    </citation>
    <scope>NUCLEOTIDE SEQUENCE</scope>
    <source>
        <strain evidence="1">NBRC 100141</strain>
    </source>
</reference>
<gene>
    <name evidence="1" type="ORF">Psi02_72050</name>
</gene>